<keyword evidence="1" id="KW-0732">Signal</keyword>
<keyword evidence="3" id="KW-1185">Reference proteome</keyword>
<feature type="non-terminal residue" evidence="2">
    <location>
        <position position="1"/>
    </location>
</feature>
<protein>
    <submittedName>
        <fullName evidence="2">Uncharacterized protein</fullName>
    </submittedName>
</protein>
<dbReference type="EMBL" id="CYRY02005696">
    <property type="protein sequence ID" value="VCW70098.1"/>
    <property type="molecule type" value="Genomic_DNA"/>
</dbReference>
<evidence type="ECO:0000313" key="2">
    <source>
        <dbReference type="EMBL" id="VCW70098.1"/>
    </source>
</evidence>
<feature type="non-terminal residue" evidence="2">
    <location>
        <position position="76"/>
    </location>
</feature>
<evidence type="ECO:0000313" key="3">
    <source>
        <dbReference type="Proteomes" id="UP000269945"/>
    </source>
</evidence>
<feature type="signal peptide" evidence="1">
    <location>
        <begin position="1"/>
        <end position="15"/>
    </location>
</feature>
<evidence type="ECO:0000256" key="1">
    <source>
        <dbReference type="SAM" id="SignalP"/>
    </source>
</evidence>
<sequence>SIALWVSLWPSCSVGLSLPCTSRVHSSTQEKTVCSGVAESEKPGLASQSQFTLGQVIFLLEACRCVSKISTLIINH</sequence>
<feature type="chain" id="PRO_5040855241" evidence="1">
    <location>
        <begin position="16"/>
        <end position="76"/>
    </location>
</feature>
<accession>A0A9X9PWS5</accession>
<gene>
    <name evidence="2" type="ORF">BN2614_LOCUS1</name>
</gene>
<name>A0A9X9PWS5_GULGU</name>
<organism evidence="2 3">
    <name type="scientific">Gulo gulo</name>
    <name type="common">Wolverine</name>
    <name type="synonym">Gluton</name>
    <dbReference type="NCBI Taxonomy" id="48420"/>
    <lineage>
        <taxon>Eukaryota</taxon>
        <taxon>Metazoa</taxon>
        <taxon>Chordata</taxon>
        <taxon>Craniata</taxon>
        <taxon>Vertebrata</taxon>
        <taxon>Euteleostomi</taxon>
        <taxon>Mammalia</taxon>
        <taxon>Eutheria</taxon>
        <taxon>Laurasiatheria</taxon>
        <taxon>Carnivora</taxon>
        <taxon>Caniformia</taxon>
        <taxon>Musteloidea</taxon>
        <taxon>Mustelidae</taxon>
        <taxon>Guloninae</taxon>
        <taxon>Gulo</taxon>
    </lineage>
</organism>
<reference evidence="2 3" key="1">
    <citation type="submission" date="2018-10" db="EMBL/GenBank/DDBJ databases">
        <authorList>
            <person name="Ekblom R."/>
            <person name="Jareborg N."/>
        </authorList>
    </citation>
    <scope>NUCLEOTIDE SEQUENCE [LARGE SCALE GENOMIC DNA]</scope>
    <source>
        <tissue evidence="2">Muscle</tissue>
    </source>
</reference>
<dbReference type="Proteomes" id="UP000269945">
    <property type="component" value="Unassembled WGS sequence"/>
</dbReference>
<dbReference type="AlphaFoldDB" id="A0A9X9PWS5"/>
<comment type="caution">
    <text evidence="2">The sequence shown here is derived from an EMBL/GenBank/DDBJ whole genome shotgun (WGS) entry which is preliminary data.</text>
</comment>
<proteinExistence type="predicted"/>